<protein>
    <recommendedName>
        <fullName evidence="4 5">Large ribosomal subunit protein uL15</fullName>
    </recommendedName>
</protein>
<comment type="subunit">
    <text evidence="5">Part of the 50S ribosomal subunit.</text>
</comment>
<dbReference type="InterPro" id="IPR036227">
    <property type="entry name" value="Ribosomal_uL15/eL18_sf"/>
</dbReference>
<gene>
    <name evidence="5" type="primary">rpl15</name>
    <name evidence="8" type="ORF">BEU04_04570</name>
</gene>
<evidence type="ECO:0000313" key="8">
    <source>
        <dbReference type="EMBL" id="OIR18544.1"/>
    </source>
</evidence>
<feature type="compositionally biased region" description="Gly residues" evidence="6">
    <location>
        <begin position="23"/>
        <end position="32"/>
    </location>
</feature>
<feature type="region of interest" description="Disordered" evidence="6">
    <location>
        <begin position="1"/>
        <end position="38"/>
    </location>
</feature>
<organism evidence="8 9">
    <name type="scientific">Marine Group III euryarchaeote CG-Bathy1</name>
    <dbReference type="NCBI Taxonomy" id="1889001"/>
    <lineage>
        <taxon>Archaea</taxon>
        <taxon>Methanobacteriati</taxon>
        <taxon>Thermoplasmatota</taxon>
        <taxon>Thermoplasmata</taxon>
        <taxon>Candidatus Thermoprofundales</taxon>
    </lineage>
</organism>
<evidence type="ECO:0000256" key="4">
    <source>
        <dbReference type="ARBA" id="ARBA00035200"/>
    </source>
</evidence>
<dbReference type="EMBL" id="MIYU01000007">
    <property type="protein sequence ID" value="OIR18544.1"/>
    <property type="molecule type" value="Genomic_DNA"/>
</dbReference>
<comment type="similarity">
    <text evidence="1 5">Belongs to the universal ribosomal protein uL15 family.</text>
</comment>
<keyword evidence="5" id="KW-0694">RNA-binding</keyword>
<keyword evidence="5" id="KW-0699">rRNA-binding</keyword>
<dbReference type="InterPro" id="IPR027386">
    <property type="entry name" value="Rbsml_uL15_N"/>
</dbReference>
<evidence type="ECO:0000256" key="5">
    <source>
        <dbReference type="HAMAP-Rule" id="MF_01341"/>
    </source>
</evidence>
<proteinExistence type="inferred from homology"/>
<keyword evidence="2 5" id="KW-0689">Ribosomal protein</keyword>
<evidence type="ECO:0000256" key="2">
    <source>
        <dbReference type="ARBA" id="ARBA00022980"/>
    </source>
</evidence>
<keyword evidence="3 5" id="KW-0687">Ribonucleoprotein</keyword>
<dbReference type="Gene3D" id="3.100.10.10">
    <property type="match status" value="1"/>
</dbReference>
<evidence type="ECO:0000256" key="1">
    <source>
        <dbReference type="ARBA" id="ARBA00007320"/>
    </source>
</evidence>
<dbReference type="GO" id="GO:0006412">
    <property type="term" value="P:translation"/>
    <property type="evidence" value="ECO:0007669"/>
    <property type="project" value="UniProtKB-UniRule"/>
</dbReference>
<dbReference type="Gene3D" id="4.10.990.10">
    <property type="match status" value="1"/>
</dbReference>
<dbReference type="GO" id="GO:0019843">
    <property type="term" value="F:rRNA binding"/>
    <property type="evidence" value="ECO:0007669"/>
    <property type="project" value="UniProtKB-UniRule"/>
</dbReference>
<dbReference type="SUPFAM" id="SSF52080">
    <property type="entry name" value="Ribosomal proteins L15p and L18e"/>
    <property type="match status" value="1"/>
</dbReference>
<dbReference type="Proteomes" id="UP000183815">
    <property type="component" value="Unassembled WGS sequence"/>
</dbReference>
<evidence type="ECO:0000259" key="7">
    <source>
        <dbReference type="Pfam" id="PF00828"/>
    </source>
</evidence>
<comment type="function">
    <text evidence="5">Binds to the 23S rRNA.</text>
</comment>
<dbReference type="InterPro" id="IPR030878">
    <property type="entry name" value="Ribosomal_uL15"/>
</dbReference>
<feature type="compositionally biased region" description="Basic residues" evidence="6">
    <location>
        <begin position="1"/>
        <end position="22"/>
    </location>
</feature>
<comment type="caution">
    <text evidence="8">The sequence shown here is derived from an EMBL/GenBank/DDBJ whole genome shotgun (WGS) entry which is preliminary data.</text>
</comment>
<evidence type="ECO:0000256" key="6">
    <source>
        <dbReference type="SAM" id="MobiDB-lite"/>
    </source>
</evidence>
<sequence length="140" mass="15414">MPRSKAKKTGSRTRGRGHKKGRGAGLRGGRGNAGSHKTKRIMYERVGRIWGRYGFKRPQSIVKASRVTNIREIEENLEMMIKDGVAKKKGDVITIPLLEIGYDKLLSYGTPSKAYRIVVSSASARAIEKVTSVGGEIVNE</sequence>
<reference evidence="8 9" key="1">
    <citation type="submission" date="2016-08" db="EMBL/GenBank/DDBJ databases">
        <title>New Insights into Marine Group III Euryarchaeota, from dark to light.</title>
        <authorList>
            <person name="Haro-Moreno J.M."/>
            <person name="Rodriguez-Valera F."/>
            <person name="Lopez-Garcia P."/>
            <person name="Moreira D."/>
            <person name="Martin-Cuadrado A.B."/>
        </authorList>
    </citation>
    <scope>NUCLEOTIDE SEQUENCE [LARGE SCALE GENOMIC DNA]</scope>
    <source>
        <strain evidence="8">CG-Bathy1</strain>
    </source>
</reference>
<dbReference type="HAMAP" id="MF_01341">
    <property type="entry name" value="Ribosomal_uL15"/>
    <property type="match status" value="1"/>
</dbReference>
<dbReference type="Pfam" id="PF00828">
    <property type="entry name" value="Ribosomal_L27A"/>
    <property type="match status" value="1"/>
</dbReference>
<dbReference type="GO" id="GO:0015934">
    <property type="term" value="C:large ribosomal subunit"/>
    <property type="evidence" value="ECO:0007669"/>
    <property type="project" value="InterPro"/>
</dbReference>
<dbReference type="AlphaFoldDB" id="A0A1J5TQL3"/>
<evidence type="ECO:0000256" key="3">
    <source>
        <dbReference type="ARBA" id="ARBA00023274"/>
    </source>
</evidence>
<dbReference type="GO" id="GO:0003735">
    <property type="term" value="F:structural constituent of ribosome"/>
    <property type="evidence" value="ECO:0007669"/>
    <property type="project" value="InterPro"/>
</dbReference>
<evidence type="ECO:0000313" key="9">
    <source>
        <dbReference type="Proteomes" id="UP000183815"/>
    </source>
</evidence>
<feature type="domain" description="Large ribosomal subunit protein uL15/eL18" evidence="7">
    <location>
        <begin position="76"/>
        <end position="138"/>
    </location>
</feature>
<accession>A0A1J5TQL3</accession>
<name>A0A1J5TQL3_9ARCH</name>
<dbReference type="InterPro" id="IPR021131">
    <property type="entry name" value="Ribosomal_uL15/eL18"/>
</dbReference>